<evidence type="ECO:0000313" key="2">
    <source>
        <dbReference type="EMBL" id="CAI2382034.1"/>
    </source>
</evidence>
<accession>A0AAD1XZT9</accession>
<dbReference type="EMBL" id="CAMPGE010024174">
    <property type="protein sequence ID" value="CAI2382034.1"/>
    <property type="molecule type" value="Genomic_DNA"/>
</dbReference>
<feature type="signal peptide" evidence="1">
    <location>
        <begin position="1"/>
        <end position="17"/>
    </location>
</feature>
<comment type="caution">
    <text evidence="2">The sequence shown here is derived from an EMBL/GenBank/DDBJ whole genome shotgun (WGS) entry which is preliminary data.</text>
</comment>
<gene>
    <name evidence="2" type="ORF">ECRASSUSDP1_LOCUS23501</name>
</gene>
<reference evidence="2" key="1">
    <citation type="submission" date="2023-07" db="EMBL/GenBank/DDBJ databases">
        <authorList>
            <consortium name="AG Swart"/>
            <person name="Singh M."/>
            <person name="Singh A."/>
            <person name="Seah K."/>
            <person name="Emmerich C."/>
        </authorList>
    </citation>
    <scope>NUCLEOTIDE SEQUENCE</scope>
    <source>
        <strain evidence="2">DP1</strain>
    </source>
</reference>
<evidence type="ECO:0000313" key="3">
    <source>
        <dbReference type="Proteomes" id="UP001295684"/>
    </source>
</evidence>
<protein>
    <submittedName>
        <fullName evidence="2">Uncharacterized protein</fullName>
    </submittedName>
</protein>
<feature type="chain" id="PRO_5042190515" evidence="1">
    <location>
        <begin position="18"/>
        <end position="182"/>
    </location>
</feature>
<name>A0AAD1XZT9_EUPCR</name>
<keyword evidence="3" id="KW-1185">Reference proteome</keyword>
<keyword evidence="1" id="KW-0732">Signal</keyword>
<proteinExistence type="predicted"/>
<sequence>MKSILVIALCFIYAATALESTESQQSLQVFPPFGFCTVRDMTMGFFTGTEKDPVHPNSRCVQFFPRLEEQFNMFVGGVNETLLIPTNFVRWINTGVVLINQYAAWQNYCTFATVLTRLDNAVETMEGLATLVFRVMNNYPKLFILFADITTGFTNENCVQMSKAAGGAFSVIFDFNVPEDVV</sequence>
<dbReference type="Proteomes" id="UP001295684">
    <property type="component" value="Unassembled WGS sequence"/>
</dbReference>
<organism evidence="2 3">
    <name type="scientific">Euplotes crassus</name>
    <dbReference type="NCBI Taxonomy" id="5936"/>
    <lineage>
        <taxon>Eukaryota</taxon>
        <taxon>Sar</taxon>
        <taxon>Alveolata</taxon>
        <taxon>Ciliophora</taxon>
        <taxon>Intramacronucleata</taxon>
        <taxon>Spirotrichea</taxon>
        <taxon>Hypotrichia</taxon>
        <taxon>Euplotida</taxon>
        <taxon>Euplotidae</taxon>
        <taxon>Moneuplotes</taxon>
    </lineage>
</organism>
<dbReference type="AlphaFoldDB" id="A0AAD1XZT9"/>
<evidence type="ECO:0000256" key="1">
    <source>
        <dbReference type="SAM" id="SignalP"/>
    </source>
</evidence>